<dbReference type="EMBL" id="CP036279">
    <property type="protein sequence ID" value="QDU60007.1"/>
    <property type="molecule type" value="Genomic_DNA"/>
</dbReference>
<proteinExistence type="predicted"/>
<dbReference type="Proteomes" id="UP000317093">
    <property type="component" value="Chromosome"/>
</dbReference>
<evidence type="ECO:0000256" key="1">
    <source>
        <dbReference type="SAM" id="MobiDB-lite"/>
    </source>
</evidence>
<evidence type="ECO:0000313" key="2">
    <source>
        <dbReference type="EMBL" id="QDU60007.1"/>
    </source>
</evidence>
<feature type="region of interest" description="Disordered" evidence="1">
    <location>
        <begin position="368"/>
        <end position="407"/>
    </location>
</feature>
<feature type="region of interest" description="Disordered" evidence="1">
    <location>
        <begin position="1"/>
        <end position="21"/>
    </location>
</feature>
<name>A0A518AZ52_9BACT</name>
<feature type="compositionally biased region" description="Polar residues" evidence="1">
    <location>
        <begin position="1"/>
        <end position="16"/>
    </location>
</feature>
<dbReference type="AlphaFoldDB" id="A0A518AZ52"/>
<accession>A0A518AZ52</accession>
<evidence type="ECO:0000313" key="3">
    <source>
        <dbReference type="Proteomes" id="UP000317093"/>
    </source>
</evidence>
<feature type="compositionally biased region" description="Basic and acidic residues" evidence="1">
    <location>
        <begin position="396"/>
        <end position="407"/>
    </location>
</feature>
<sequence length="407" mass="45162">MTQQPTISDSRAIGSNSPPPRRFRLRLAVGGVEESAHPAIAPDDRASDVATRRYYEKEILRAGRWETPQGPWRVTQQTLRRLADSWRRARGRGVRIPVVWNHSDDARDKIGELTALVVVDNGLVARFWAASHDDVRRIGTTVQDVSVEVQAPWRDGAGHRYDMMLTHLALVSLPVVSDQQPFRQLALSSKGESAMPKDHRSSPATDLAPNTPDASPPKESSSEFESVSISDVIAAINALLDASGLGLKLPPDTNAETLLDELLQLKQRVLDDQVTEEDAEHSVPRSGDAPTDVHQLQLALDRTTRRLAAERRKSLAQRERHFTNSLDRLVRQGRILPARRADLLETGASIGFRLSLLTPFEDIPSEAALPLRRRTRQAATSQPPVVGARNPMSPQRAREIARGFRPE</sequence>
<dbReference type="RefSeq" id="WP_145255174.1">
    <property type="nucleotide sequence ID" value="NZ_CP036279.1"/>
</dbReference>
<feature type="region of interest" description="Disordered" evidence="1">
    <location>
        <begin position="187"/>
        <end position="223"/>
    </location>
</feature>
<protein>
    <submittedName>
        <fullName evidence="2">Uncharacterized protein</fullName>
    </submittedName>
</protein>
<reference evidence="2 3" key="1">
    <citation type="submission" date="2019-02" db="EMBL/GenBank/DDBJ databases">
        <title>Deep-cultivation of Planctomycetes and their phenomic and genomic characterization uncovers novel biology.</title>
        <authorList>
            <person name="Wiegand S."/>
            <person name="Jogler M."/>
            <person name="Boedeker C."/>
            <person name="Pinto D."/>
            <person name="Vollmers J."/>
            <person name="Rivas-Marin E."/>
            <person name="Kohn T."/>
            <person name="Peeters S.H."/>
            <person name="Heuer A."/>
            <person name="Rast P."/>
            <person name="Oberbeckmann S."/>
            <person name="Bunk B."/>
            <person name="Jeske O."/>
            <person name="Meyerdierks A."/>
            <person name="Storesund J.E."/>
            <person name="Kallscheuer N."/>
            <person name="Luecker S."/>
            <person name="Lage O.M."/>
            <person name="Pohl T."/>
            <person name="Merkel B.J."/>
            <person name="Hornburger P."/>
            <person name="Mueller R.-W."/>
            <person name="Bruemmer F."/>
            <person name="Labrenz M."/>
            <person name="Spormann A.M."/>
            <person name="Op den Camp H."/>
            <person name="Overmann J."/>
            <person name="Amann R."/>
            <person name="Jetten M.S.M."/>
            <person name="Mascher T."/>
            <person name="Medema M.H."/>
            <person name="Devos D.P."/>
            <person name="Kaster A.-K."/>
            <person name="Ovreas L."/>
            <person name="Rohde M."/>
            <person name="Galperin M.Y."/>
            <person name="Jogler C."/>
        </authorList>
    </citation>
    <scope>NUCLEOTIDE SEQUENCE [LARGE SCALE GENOMIC DNA]</scope>
    <source>
        <strain evidence="2 3">Pan216</strain>
    </source>
</reference>
<organism evidence="2 3">
    <name type="scientific">Kolteria novifilia</name>
    <dbReference type="NCBI Taxonomy" id="2527975"/>
    <lineage>
        <taxon>Bacteria</taxon>
        <taxon>Pseudomonadati</taxon>
        <taxon>Planctomycetota</taxon>
        <taxon>Planctomycetia</taxon>
        <taxon>Kolteriales</taxon>
        <taxon>Kolteriaceae</taxon>
        <taxon>Kolteria</taxon>
    </lineage>
</organism>
<dbReference type="KEGG" id="knv:Pan216_08440"/>
<gene>
    <name evidence="2" type="ORF">Pan216_08440</name>
</gene>
<keyword evidence="3" id="KW-1185">Reference proteome</keyword>